<keyword evidence="3" id="KW-1185">Reference proteome</keyword>
<evidence type="ECO:0000313" key="3">
    <source>
        <dbReference type="Proteomes" id="UP000236754"/>
    </source>
</evidence>
<dbReference type="AlphaFoldDB" id="A0A1H6E966"/>
<dbReference type="InterPro" id="IPR013216">
    <property type="entry name" value="Methyltransf_11"/>
</dbReference>
<dbReference type="RefSeq" id="WP_103890749.1">
    <property type="nucleotide sequence ID" value="NZ_FNVU01000029.1"/>
</dbReference>
<dbReference type="InterPro" id="IPR050508">
    <property type="entry name" value="Methyltransf_Superfamily"/>
</dbReference>
<dbReference type="GO" id="GO:0032259">
    <property type="term" value="P:methylation"/>
    <property type="evidence" value="ECO:0007669"/>
    <property type="project" value="UniProtKB-KW"/>
</dbReference>
<organism evidence="2 3">
    <name type="scientific">Actinacidiphila yanglinensis</name>
    <dbReference type="NCBI Taxonomy" id="310779"/>
    <lineage>
        <taxon>Bacteria</taxon>
        <taxon>Bacillati</taxon>
        <taxon>Actinomycetota</taxon>
        <taxon>Actinomycetes</taxon>
        <taxon>Kitasatosporales</taxon>
        <taxon>Streptomycetaceae</taxon>
        <taxon>Actinacidiphila</taxon>
    </lineage>
</organism>
<accession>A0A1H6E966</accession>
<dbReference type="SUPFAM" id="SSF53335">
    <property type="entry name" value="S-adenosyl-L-methionine-dependent methyltransferases"/>
    <property type="match status" value="1"/>
</dbReference>
<dbReference type="Pfam" id="PF08241">
    <property type="entry name" value="Methyltransf_11"/>
    <property type="match status" value="1"/>
</dbReference>
<gene>
    <name evidence="2" type="ORF">SAMN05216223_12993</name>
</gene>
<dbReference type="PANTHER" id="PTHR42912:SF45">
    <property type="entry name" value="23S RRNA (GUANINE(745)-N(1))-METHYLTRANSFERASE"/>
    <property type="match status" value="1"/>
</dbReference>
<name>A0A1H6E966_9ACTN</name>
<sequence>MTADSAAEFDKIAREYDESRGGSARAEGFAAQLAPLLDARRALLDVGVGTGIVAAELARCGIPTLGVDLAPAMLSLARHRLGARVAVADAARLPVRSASVAQAVSTWLLHVVPDRTAVFAEVARVLEPGGRYYVIPARGQRPTDDIGAVVNELEDLLDPARTRQDGPEVLAPAAESCGLRFLGPFGQRAKVFEESPQDMAEALSTGLFSGAWTGGAQAAEATERACAKLRALPEPARPRAREVIDAVLVFERPPGR</sequence>
<reference evidence="2 3" key="1">
    <citation type="submission" date="2016-10" db="EMBL/GenBank/DDBJ databases">
        <authorList>
            <person name="de Groot N.N."/>
        </authorList>
    </citation>
    <scope>NUCLEOTIDE SEQUENCE [LARGE SCALE GENOMIC DNA]</scope>
    <source>
        <strain evidence="2 3">CGMCC 4.2023</strain>
    </source>
</reference>
<dbReference type="Gene3D" id="3.40.50.150">
    <property type="entry name" value="Vaccinia Virus protein VP39"/>
    <property type="match status" value="1"/>
</dbReference>
<dbReference type="GO" id="GO:0008757">
    <property type="term" value="F:S-adenosylmethionine-dependent methyltransferase activity"/>
    <property type="evidence" value="ECO:0007669"/>
    <property type="project" value="InterPro"/>
</dbReference>
<dbReference type="PANTHER" id="PTHR42912">
    <property type="entry name" value="METHYLTRANSFERASE"/>
    <property type="match status" value="1"/>
</dbReference>
<evidence type="ECO:0000259" key="1">
    <source>
        <dbReference type="Pfam" id="PF08241"/>
    </source>
</evidence>
<proteinExistence type="predicted"/>
<keyword evidence="2" id="KW-0489">Methyltransferase</keyword>
<protein>
    <submittedName>
        <fullName evidence="2">Methyltransferase domain-containing protein</fullName>
    </submittedName>
</protein>
<dbReference type="CDD" id="cd02440">
    <property type="entry name" value="AdoMet_MTases"/>
    <property type="match status" value="1"/>
</dbReference>
<keyword evidence="2" id="KW-0808">Transferase</keyword>
<evidence type="ECO:0000313" key="2">
    <source>
        <dbReference type="EMBL" id="SEG94247.1"/>
    </source>
</evidence>
<dbReference type="EMBL" id="FNVU01000029">
    <property type="protein sequence ID" value="SEG94247.1"/>
    <property type="molecule type" value="Genomic_DNA"/>
</dbReference>
<dbReference type="OrthoDB" id="9805171at2"/>
<dbReference type="Proteomes" id="UP000236754">
    <property type="component" value="Unassembled WGS sequence"/>
</dbReference>
<feature type="domain" description="Methyltransferase type 11" evidence="1">
    <location>
        <begin position="44"/>
        <end position="133"/>
    </location>
</feature>
<dbReference type="InterPro" id="IPR029063">
    <property type="entry name" value="SAM-dependent_MTases_sf"/>
</dbReference>